<keyword evidence="2" id="KW-1185">Reference proteome</keyword>
<dbReference type="Proteomes" id="UP000265816">
    <property type="component" value="Unassembled WGS sequence"/>
</dbReference>
<evidence type="ECO:0000313" key="2">
    <source>
        <dbReference type="Proteomes" id="UP000265816"/>
    </source>
</evidence>
<evidence type="ECO:0000313" key="1">
    <source>
        <dbReference type="EMBL" id="RID85869.1"/>
    </source>
</evidence>
<dbReference type="AlphaFoldDB" id="A0A398B6X4"/>
<organism evidence="1 2">
    <name type="scientific">Mesobacillus zeae</name>
    <dbReference type="NCBI Taxonomy" id="1917180"/>
    <lineage>
        <taxon>Bacteria</taxon>
        <taxon>Bacillati</taxon>
        <taxon>Bacillota</taxon>
        <taxon>Bacilli</taxon>
        <taxon>Bacillales</taxon>
        <taxon>Bacillaceae</taxon>
        <taxon>Mesobacillus</taxon>
    </lineage>
</organism>
<name>A0A398B6X4_9BACI</name>
<sequence length="80" mass="9001">MFVLTVDEGLWIQLLLPKDAPKLTAALKKNQKHLAKCLSWAVNLPDVSEYEKVSFHPGYRSLPTIMVLKQQSSKMAIFSG</sequence>
<accession>A0A398B6X4</accession>
<dbReference type="RefSeq" id="WP_119112722.1">
    <property type="nucleotide sequence ID" value="NZ_CBCSEO010000002.1"/>
</dbReference>
<dbReference type="EMBL" id="QWVT01000015">
    <property type="protein sequence ID" value="RID85869.1"/>
    <property type="molecule type" value="Genomic_DNA"/>
</dbReference>
<dbReference type="OrthoDB" id="9784707at2"/>
<comment type="caution">
    <text evidence="1">The sequence shown here is derived from an EMBL/GenBank/DDBJ whole genome shotgun (WGS) entry which is preliminary data.</text>
</comment>
<protein>
    <submittedName>
        <fullName evidence="1">Uncharacterized protein</fullName>
    </submittedName>
</protein>
<proteinExistence type="predicted"/>
<reference evidence="1 2" key="1">
    <citation type="submission" date="2018-08" db="EMBL/GenBank/DDBJ databases">
        <title>Bacillus jemisoniae sp. nov., Bacillus chryseoplanitiae sp. nov., Bacillus resnikiae sp. nov., and Bacillus frankliniae sp. nov., isolated from Viking spacecraft and associated surfaces.</title>
        <authorList>
            <person name="Seuylemezian A."/>
            <person name="Vaishampayan P."/>
        </authorList>
    </citation>
    <scope>NUCLEOTIDE SEQUENCE [LARGE SCALE GENOMIC DNA]</scope>
    <source>
        <strain evidence="1 2">JJ-247</strain>
    </source>
</reference>
<gene>
    <name evidence="1" type="ORF">D1970_10120</name>
</gene>